<dbReference type="EMBL" id="CAFAAO010000050">
    <property type="protein sequence ID" value="CAB4817156.1"/>
    <property type="molecule type" value="Genomic_DNA"/>
</dbReference>
<dbReference type="InterPro" id="IPR042100">
    <property type="entry name" value="Bug_dom1"/>
</dbReference>
<dbReference type="CDD" id="cd13578">
    <property type="entry name" value="PBP2_Bug27"/>
    <property type="match status" value="1"/>
</dbReference>
<protein>
    <submittedName>
        <fullName evidence="1">Unannotated protein</fullName>
    </submittedName>
</protein>
<evidence type="ECO:0000313" key="1">
    <source>
        <dbReference type="EMBL" id="CAB4817156.1"/>
    </source>
</evidence>
<dbReference type="PANTHER" id="PTHR42928">
    <property type="entry name" value="TRICARBOXYLATE-BINDING PROTEIN"/>
    <property type="match status" value="1"/>
</dbReference>
<proteinExistence type="predicted"/>
<dbReference type="InterPro" id="IPR005064">
    <property type="entry name" value="BUG"/>
</dbReference>
<dbReference type="SUPFAM" id="SSF53850">
    <property type="entry name" value="Periplasmic binding protein-like II"/>
    <property type="match status" value="1"/>
</dbReference>
<reference evidence="1" key="1">
    <citation type="submission" date="2020-05" db="EMBL/GenBank/DDBJ databases">
        <authorList>
            <person name="Chiriac C."/>
            <person name="Salcher M."/>
            <person name="Ghai R."/>
            <person name="Kavagutti S V."/>
        </authorList>
    </citation>
    <scope>NUCLEOTIDE SEQUENCE</scope>
</reference>
<accession>A0A6J6ZC49</accession>
<dbReference type="PIRSF" id="PIRSF017082">
    <property type="entry name" value="YflP"/>
    <property type="match status" value="1"/>
</dbReference>
<dbReference type="PANTHER" id="PTHR42928:SF5">
    <property type="entry name" value="BLR1237 PROTEIN"/>
    <property type="match status" value="1"/>
</dbReference>
<dbReference type="Gene3D" id="3.40.190.10">
    <property type="entry name" value="Periplasmic binding protein-like II"/>
    <property type="match status" value="1"/>
</dbReference>
<dbReference type="Gene3D" id="3.40.190.150">
    <property type="entry name" value="Bordetella uptake gene, domain 1"/>
    <property type="match status" value="1"/>
</dbReference>
<dbReference type="PROSITE" id="PS51257">
    <property type="entry name" value="PROKAR_LIPOPROTEIN"/>
    <property type="match status" value="1"/>
</dbReference>
<name>A0A6J6ZC49_9ZZZZ</name>
<dbReference type="AlphaFoldDB" id="A0A6J6ZC49"/>
<organism evidence="1">
    <name type="scientific">freshwater metagenome</name>
    <dbReference type="NCBI Taxonomy" id="449393"/>
    <lineage>
        <taxon>unclassified sequences</taxon>
        <taxon>metagenomes</taxon>
        <taxon>ecological metagenomes</taxon>
    </lineage>
</organism>
<sequence length="318" mass="33703">MFRALFAACTLLSAACAAQAQTFPTKPIRLLVGFTPGSEVDVIGRMIAHEMTEKWGQRVVIDNRPGAGSTVAGAIVTAANADGYTLFFNSVSHAATPALYPNATFDTLRDFAGISQATSLPNVLIIAPSAGIKSVKELIAMVKQKGGINYGHAGVGSGTHITGELFRQMAGLELSHIPYKGVPEVITDAMTARLNFAYAPIGNTLPFIKEKRLVALAVSTAARSPALPDVPTIGEAGLPGYAFDHWYGMFAPAKTPRPVVNLISQEVARVLNIADIKAKISARGAVVKPSTPEEFDKFVRSEVEKITKVMKVGGVKIN</sequence>
<dbReference type="Pfam" id="PF03401">
    <property type="entry name" value="TctC"/>
    <property type="match status" value="1"/>
</dbReference>
<gene>
    <name evidence="1" type="ORF">UFOPK3037_01755</name>
</gene>